<dbReference type="EnsemblMetazoa" id="GAUT013579-RA">
    <property type="protein sequence ID" value="GAUT013579-PA"/>
    <property type="gene ID" value="GAUT013579"/>
</dbReference>
<dbReference type="Proteomes" id="UP000078200">
    <property type="component" value="Unassembled WGS sequence"/>
</dbReference>
<keyword evidence="2" id="KW-1185">Reference proteome</keyword>
<protein>
    <submittedName>
        <fullName evidence="1">Uncharacterized protein</fullName>
    </submittedName>
</protein>
<dbReference type="Gene3D" id="1.20.140.50">
    <property type="entry name" value="alix/aip1 like domains"/>
    <property type="match status" value="1"/>
</dbReference>
<name>A0A1A9US72_GLOAU</name>
<accession>A0A1A9US72</accession>
<reference evidence="1" key="1">
    <citation type="submission" date="2020-05" db="UniProtKB">
        <authorList>
            <consortium name="EnsemblMetazoa"/>
        </authorList>
    </citation>
    <scope>IDENTIFICATION</scope>
    <source>
        <strain evidence="1">TTRI</strain>
    </source>
</reference>
<proteinExistence type="predicted"/>
<evidence type="ECO:0000313" key="2">
    <source>
        <dbReference type="Proteomes" id="UP000078200"/>
    </source>
</evidence>
<organism evidence="1 2">
    <name type="scientific">Glossina austeni</name>
    <name type="common">Savannah tsetse fly</name>
    <dbReference type="NCBI Taxonomy" id="7395"/>
    <lineage>
        <taxon>Eukaryota</taxon>
        <taxon>Metazoa</taxon>
        <taxon>Ecdysozoa</taxon>
        <taxon>Arthropoda</taxon>
        <taxon>Hexapoda</taxon>
        <taxon>Insecta</taxon>
        <taxon>Pterygota</taxon>
        <taxon>Neoptera</taxon>
        <taxon>Endopterygota</taxon>
        <taxon>Diptera</taxon>
        <taxon>Brachycera</taxon>
        <taxon>Muscomorpha</taxon>
        <taxon>Hippoboscoidea</taxon>
        <taxon>Glossinidae</taxon>
        <taxon>Glossina</taxon>
    </lineage>
</organism>
<dbReference type="STRING" id="7395.A0A1A9US72"/>
<evidence type="ECO:0000313" key="1">
    <source>
        <dbReference type="EnsemblMetazoa" id="GAUT013579-PA"/>
    </source>
</evidence>
<sequence length="146" mass="17208">MSRPRGAQAEAEMIIMGEVQIKCRDRLAEMDNLRVRDKELLKHTLDDKSSQLDSARHRLHRLVITEQKRLLKAVKDEYEEKFKECLENMELQQTSKTVFSDEQDNEAKKHKWTRISTDKLAKMFRTNAKEYREVVNNATEADKTVV</sequence>
<dbReference type="VEuPathDB" id="VectorBase:GAUT013579"/>
<dbReference type="AlphaFoldDB" id="A0A1A9US72"/>